<reference evidence="1" key="1">
    <citation type="submission" date="2022-01" db="EMBL/GenBank/DDBJ databases">
        <title>Comparative genomics reveals a dynamic genome evolution in the ectomycorrhizal milk-cap (Lactarius) mushrooms.</title>
        <authorList>
            <consortium name="DOE Joint Genome Institute"/>
            <person name="Lebreton A."/>
            <person name="Tang N."/>
            <person name="Kuo A."/>
            <person name="LaButti K."/>
            <person name="Drula E."/>
            <person name="Barry K."/>
            <person name="Clum A."/>
            <person name="Lipzen A."/>
            <person name="Mousain D."/>
            <person name="Ng V."/>
            <person name="Wang R."/>
            <person name="Wang X."/>
            <person name="Dai Y."/>
            <person name="Henrissat B."/>
            <person name="Grigoriev I.V."/>
            <person name="Guerin-Laguette A."/>
            <person name="Yu F."/>
            <person name="Martin F.M."/>
        </authorList>
    </citation>
    <scope>NUCLEOTIDE SEQUENCE</scope>
    <source>
        <strain evidence="1">QP</strain>
    </source>
</reference>
<comment type="caution">
    <text evidence="1">The sequence shown here is derived from an EMBL/GenBank/DDBJ whole genome shotgun (WGS) entry which is preliminary data.</text>
</comment>
<protein>
    <submittedName>
        <fullName evidence="1">Uncharacterized protein</fullName>
    </submittedName>
</protein>
<accession>A0AAD4LG99</accession>
<name>A0AAD4LG99_9AGAM</name>
<organism evidence="1 2">
    <name type="scientific">Lactarius akahatsu</name>
    <dbReference type="NCBI Taxonomy" id="416441"/>
    <lineage>
        <taxon>Eukaryota</taxon>
        <taxon>Fungi</taxon>
        <taxon>Dikarya</taxon>
        <taxon>Basidiomycota</taxon>
        <taxon>Agaricomycotina</taxon>
        <taxon>Agaricomycetes</taxon>
        <taxon>Russulales</taxon>
        <taxon>Russulaceae</taxon>
        <taxon>Lactarius</taxon>
    </lineage>
</organism>
<dbReference type="EMBL" id="JAKELL010000042">
    <property type="protein sequence ID" value="KAH8988387.1"/>
    <property type="molecule type" value="Genomic_DNA"/>
</dbReference>
<evidence type="ECO:0000313" key="1">
    <source>
        <dbReference type="EMBL" id="KAH8988387.1"/>
    </source>
</evidence>
<dbReference type="Proteomes" id="UP001201163">
    <property type="component" value="Unassembled WGS sequence"/>
</dbReference>
<keyword evidence="2" id="KW-1185">Reference proteome</keyword>
<sequence length="211" mass="22816">MSRGPQTTRLLIKYVPKFPGTRDLRCPKSTNIENKETEYHPAMAGVHQRLSSATDYASRHLNVGCQLNDAGWKKKSTGTKQGITIVNLSACVAMECRCQRGCARGRRDGGGRGGVVLNPGATAHSASNERVFGLVVRIVRNVEIVRGVNESATEVLPVQLGWDGMSFQGGKSVVRSGEVQRAQKHWSAKNSLAGKASFYCALGSARMEIEA</sequence>
<evidence type="ECO:0000313" key="2">
    <source>
        <dbReference type="Proteomes" id="UP001201163"/>
    </source>
</evidence>
<gene>
    <name evidence="1" type="ORF">EDB92DRAFT_1817575</name>
</gene>
<proteinExistence type="predicted"/>
<dbReference type="AlphaFoldDB" id="A0AAD4LG99"/>